<organism evidence="10 11">
    <name type="scientific">Thiopseudomonas denitrificans</name>
    <dbReference type="NCBI Taxonomy" id="1501432"/>
    <lineage>
        <taxon>Bacteria</taxon>
        <taxon>Pseudomonadati</taxon>
        <taxon>Pseudomonadota</taxon>
        <taxon>Gammaproteobacteria</taxon>
        <taxon>Pseudomonadales</taxon>
        <taxon>Pseudomonadaceae</taxon>
        <taxon>Thiopseudomonas</taxon>
    </lineage>
</organism>
<evidence type="ECO:0000313" key="11">
    <source>
        <dbReference type="Proteomes" id="UP000294575"/>
    </source>
</evidence>
<feature type="binding site" evidence="8">
    <location>
        <position position="119"/>
    </location>
    <ligand>
        <name>Zn(2+)</name>
        <dbReference type="ChEBI" id="CHEBI:29105"/>
    </ligand>
</feature>
<dbReference type="EC" id="3.6.1.22" evidence="8"/>
<dbReference type="GO" id="GO:0035529">
    <property type="term" value="F:NADH pyrophosphatase activity"/>
    <property type="evidence" value="ECO:0007669"/>
    <property type="project" value="TreeGrafter"/>
</dbReference>
<name>A0A4R6U2K9_9GAMM</name>
<gene>
    <name evidence="8" type="primary">nudC</name>
    <name evidence="10" type="ORF">DFQ45_102293</name>
</gene>
<dbReference type="GO" id="GO:0008270">
    <property type="term" value="F:zinc ion binding"/>
    <property type="evidence" value="ECO:0007669"/>
    <property type="project" value="UniProtKB-UniRule"/>
</dbReference>
<dbReference type="Gene3D" id="3.90.79.10">
    <property type="entry name" value="Nucleoside Triphosphate Pyrophosphohydrolase"/>
    <property type="match status" value="1"/>
</dbReference>
<feature type="binding site" evidence="8">
    <location>
        <begin position="210"/>
        <end position="217"/>
    </location>
    <ligand>
        <name>substrate</name>
    </ligand>
</feature>
<dbReference type="Pfam" id="PF00293">
    <property type="entry name" value="NUDIX"/>
    <property type="match status" value="1"/>
</dbReference>
<dbReference type="PANTHER" id="PTHR42904">
    <property type="entry name" value="NUDIX HYDROLASE, NUDC SUBFAMILY"/>
    <property type="match status" value="1"/>
</dbReference>
<feature type="binding site" evidence="8">
    <location>
        <position position="196"/>
    </location>
    <ligand>
        <name>a divalent metal cation</name>
        <dbReference type="ChEBI" id="CHEBI:60240"/>
        <label>3</label>
    </ligand>
</feature>
<feature type="binding site" evidence="8">
    <location>
        <position position="142"/>
    </location>
    <ligand>
        <name>substrate</name>
    </ligand>
</feature>
<dbReference type="EC" id="3.6.1.-" evidence="8"/>
<comment type="cofactor">
    <cofactor evidence="8">
        <name>Mg(2+)</name>
        <dbReference type="ChEBI" id="CHEBI:18420"/>
    </cofactor>
    <cofactor evidence="8">
        <name>Mn(2+)</name>
        <dbReference type="ChEBI" id="CHEBI:29035"/>
    </cofactor>
    <text evidence="8">Divalent metal cations. Mg(2+) or Mn(2+).</text>
</comment>
<comment type="cofactor">
    <cofactor evidence="8">
        <name>Zn(2+)</name>
        <dbReference type="ChEBI" id="CHEBI:29105"/>
    </cofactor>
    <text evidence="8">Binds 1 zinc ion per subunit.</text>
</comment>
<dbReference type="InterPro" id="IPR020084">
    <property type="entry name" value="NUDIX_hydrolase_CS"/>
</dbReference>
<dbReference type="GO" id="GO:0030145">
    <property type="term" value="F:manganese ion binding"/>
    <property type="evidence" value="ECO:0007669"/>
    <property type="project" value="UniProtKB-UniRule"/>
</dbReference>
<feature type="binding site" evidence="8">
    <location>
        <position position="176"/>
    </location>
    <ligand>
        <name>a divalent metal cation</name>
        <dbReference type="ChEBI" id="CHEBI:60240"/>
        <label>1</label>
    </ligand>
</feature>
<dbReference type="GO" id="GO:0019677">
    <property type="term" value="P:NAD+ catabolic process"/>
    <property type="evidence" value="ECO:0007669"/>
    <property type="project" value="TreeGrafter"/>
</dbReference>
<evidence type="ECO:0000259" key="9">
    <source>
        <dbReference type="PROSITE" id="PS51462"/>
    </source>
</evidence>
<dbReference type="InterPro" id="IPR000086">
    <property type="entry name" value="NUDIX_hydrolase_dom"/>
</dbReference>
<dbReference type="AlphaFoldDB" id="A0A4R6U2K9"/>
<sequence>MPLQTDWRISLPVHDGQHGQALIHCRQAFLQQGNGELLWPLADLAGRFAPWLLDIQGIGYLNDAPVFLYELSHRPDEPDWQWTSLRSQLAHDSASWFHMLSYASQIGTWAREHRFCGSCGERMQSSAEHRMRFCLSCRLEQYPRLSPCMIVLITKGDELLLARSPRFVDGMYSCLAGYAEPGETMEGCVHREVYEETRVRVHNLRYIASQNWPFPHSIMMGYHAEYLDGDIIPEEGEIEDARWFSIHELPLLPLPGSIARYLIDLYLHQRLGTAKPVLPR</sequence>
<accession>A0A4R6U2K9</accession>
<comment type="function">
    <text evidence="8">mRNA decapping enzyme that specifically removes the nicotinamide adenine dinucleotide (NAD) cap from a subset of mRNAs by hydrolyzing the diphosphate linkage to produce nicotinamide mononucleotide (NMN) and 5' monophosphate mRNA. The NAD-cap is present at the 5'-end of some mRNAs and stabilizes RNA against 5'-processing. Has preference for mRNAs with a 5'-end purine. Catalyzes the hydrolysis of a broad range of dinucleotide pyrophosphates.</text>
</comment>
<dbReference type="EMBL" id="SNYK01000002">
    <property type="protein sequence ID" value="TDQ39592.1"/>
    <property type="molecule type" value="Genomic_DNA"/>
</dbReference>
<dbReference type="InterPro" id="IPR022925">
    <property type="entry name" value="RNA_Hydrolase_NudC"/>
</dbReference>
<dbReference type="InterPro" id="IPR050241">
    <property type="entry name" value="NAD-cap_RNA_hydrolase_NudC"/>
</dbReference>
<proteinExistence type="inferred from homology"/>
<feature type="domain" description="Nudix hydrolase" evidence="9">
    <location>
        <begin position="143"/>
        <end position="266"/>
    </location>
</feature>
<keyword evidence="2 8" id="KW-0479">Metal-binding</keyword>
<feature type="binding site" evidence="8">
    <location>
        <position position="134"/>
    </location>
    <ligand>
        <name>Zn(2+)</name>
        <dbReference type="ChEBI" id="CHEBI:29105"/>
    </ligand>
</feature>
<dbReference type="NCBIfam" id="NF001299">
    <property type="entry name" value="PRK00241.1"/>
    <property type="match status" value="1"/>
</dbReference>
<comment type="caution">
    <text evidence="10">The sequence shown here is derived from an EMBL/GenBank/DDBJ whole genome shotgun (WGS) entry which is preliminary data.</text>
</comment>
<dbReference type="GO" id="GO:0006742">
    <property type="term" value="P:NADP+ catabolic process"/>
    <property type="evidence" value="ECO:0007669"/>
    <property type="project" value="TreeGrafter"/>
</dbReference>
<keyword evidence="6 8" id="KW-0464">Manganese</keyword>
<feature type="binding site" evidence="8">
    <location>
        <position position="86"/>
    </location>
    <ligand>
        <name>substrate</name>
    </ligand>
</feature>
<dbReference type="RefSeq" id="WP_101496602.1">
    <property type="nucleotide sequence ID" value="NZ_LNJZ01000006.1"/>
</dbReference>
<feature type="binding site" evidence="8">
    <location>
        <position position="137"/>
    </location>
    <ligand>
        <name>Zn(2+)</name>
        <dbReference type="ChEBI" id="CHEBI:29105"/>
    </ligand>
</feature>
<dbReference type="Pfam" id="PF09297">
    <property type="entry name" value="Zn_ribbon_NUD"/>
    <property type="match status" value="1"/>
</dbReference>
<dbReference type="InterPro" id="IPR015797">
    <property type="entry name" value="NUDIX_hydrolase-like_dom_sf"/>
</dbReference>
<reference evidence="10 11" key="1">
    <citation type="submission" date="2019-03" db="EMBL/GenBank/DDBJ databases">
        <title>Genomic Encyclopedia of Type Strains, Phase IV (KMG-IV): sequencing the most valuable type-strain genomes for metagenomic binning, comparative biology and taxonomic classification.</title>
        <authorList>
            <person name="Goeker M."/>
        </authorList>
    </citation>
    <scope>NUCLEOTIDE SEQUENCE [LARGE SCALE GENOMIC DNA]</scope>
    <source>
        <strain evidence="10 11">DSM 28679</strain>
    </source>
</reference>
<feature type="binding site" evidence="8">
    <location>
        <position position="192"/>
    </location>
    <ligand>
        <name>a divalent metal cation</name>
        <dbReference type="ChEBI" id="CHEBI:60240"/>
        <label>3</label>
    </ligand>
</feature>
<dbReference type="PROSITE" id="PS51462">
    <property type="entry name" value="NUDIX"/>
    <property type="match status" value="1"/>
</dbReference>
<dbReference type="Proteomes" id="UP000294575">
    <property type="component" value="Unassembled WGS sequence"/>
</dbReference>
<comment type="subunit">
    <text evidence="8">Homodimer.</text>
</comment>
<dbReference type="Gene3D" id="3.90.79.20">
    <property type="match status" value="1"/>
</dbReference>
<evidence type="ECO:0000256" key="6">
    <source>
        <dbReference type="ARBA" id="ARBA00023211"/>
    </source>
</evidence>
<dbReference type="Pfam" id="PF09296">
    <property type="entry name" value="NUDIX-like"/>
    <property type="match status" value="1"/>
</dbReference>
<evidence type="ECO:0000256" key="8">
    <source>
        <dbReference type="HAMAP-Rule" id="MF_00297"/>
    </source>
</evidence>
<evidence type="ECO:0000313" key="10">
    <source>
        <dbReference type="EMBL" id="TDQ39592.1"/>
    </source>
</evidence>
<dbReference type="GO" id="GO:0110153">
    <property type="term" value="F:RNA NAD-cap (NMN-forming) hydrolase activity"/>
    <property type="evidence" value="ECO:0007669"/>
    <property type="project" value="RHEA"/>
</dbReference>
<feature type="binding site" evidence="8">
    <location>
        <position position="116"/>
    </location>
    <ligand>
        <name>Zn(2+)</name>
        <dbReference type="ChEBI" id="CHEBI:29105"/>
    </ligand>
</feature>
<dbReference type="SUPFAM" id="SSF55811">
    <property type="entry name" value="Nudix"/>
    <property type="match status" value="2"/>
</dbReference>
<feature type="binding site" evidence="8">
    <location>
        <position position="259"/>
    </location>
    <ligand>
        <name>substrate</name>
    </ligand>
</feature>
<dbReference type="GO" id="GO:0000210">
    <property type="term" value="F:NAD+ diphosphatase activity"/>
    <property type="evidence" value="ECO:0007669"/>
    <property type="project" value="UniProtKB-UniRule"/>
</dbReference>
<dbReference type="InterPro" id="IPR049734">
    <property type="entry name" value="NudC-like_C"/>
</dbReference>
<keyword evidence="5 8" id="KW-0520">NAD</keyword>
<feature type="binding site" evidence="8">
    <location>
        <position position="237"/>
    </location>
    <ligand>
        <name>a divalent metal cation</name>
        <dbReference type="ChEBI" id="CHEBI:60240"/>
        <label>1</label>
    </ligand>
</feature>
<dbReference type="InterPro" id="IPR015375">
    <property type="entry name" value="NADH_PPase-like_N"/>
</dbReference>
<dbReference type="HAMAP" id="MF_00297">
    <property type="entry name" value="Nudix_NudC"/>
    <property type="match status" value="1"/>
</dbReference>
<evidence type="ECO:0000256" key="7">
    <source>
        <dbReference type="ARBA" id="ARBA00023679"/>
    </source>
</evidence>
<keyword evidence="3 8" id="KW-0378">Hydrolase</keyword>
<feature type="binding site" evidence="8">
    <location>
        <position position="192"/>
    </location>
    <ligand>
        <name>a divalent metal cation</name>
        <dbReference type="ChEBI" id="CHEBI:60240"/>
        <label>2</label>
    </ligand>
</feature>
<comment type="catalytic activity">
    <reaction evidence="8">
        <text>NADH + H2O = reduced beta-nicotinamide D-ribonucleotide + AMP + 2 H(+)</text>
        <dbReference type="Rhea" id="RHEA:48868"/>
        <dbReference type="ChEBI" id="CHEBI:15377"/>
        <dbReference type="ChEBI" id="CHEBI:15378"/>
        <dbReference type="ChEBI" id="CHEBI:57945"/>
        <dbReference type="ChEBI" id="CHEBI:90832"/>
        <dbReference type="ChEBI" id="CHEBI:456215"/>
        <dbReference type="EC" id="3.6.1.22"/>
    </reaction>
</comment>
<dbReference type="GO" id="GO:0000287">
    <property type="term" value="F:magnesium ion binding"/>
    <property type="evidence" value="ECO:0007669"/>
    <property type="project" value="UniProtKB-UniRule"/>
</dbReference>
<dbReference type="PROSITE" id="PS00893">
    <property type="entry name" value="NUDIX_BOX"/>
    <property type="match status" value="1"/>
</dbReference>
<evidence type="ECO:0000256" key="5">
    <source>
        <dbReference type="ARBA" id="ARBA00023027"/>
    </source>
</evidence>
<comment type="caution">
    <text evidence="8">Lacks conserved residue(s) required for the propagation of feature annotation.</text>
</comment>
<dbReference type="InterPro" id="IPR015376">
    <property type="entry name" value="Znr_NADH_PPase"/>
</dbReference>
<keyword evidence="11" id="KW-1185">Reference proteome</keyword>
<evidence type="ECO:0000256" key="1">
    <source>
        <dbReference type="ARBA" id="ARBA00009595"/>
    </source>
</evidence>
<evidence type="ECO:0000256" key="3">
    <source>
        <dbReference type="ARBA" id="ARBA00022801"/>
    </source>
</evidence>
<keyword evidence="4 8" id="KW-0460">Magnesium</keyword>
<dbReference type="PANTHER" id="PTHR42904:SF6">
    <property type="entry name" value="NAD-CAPPED RNA HYDROLASE NUDT12"/>
    <property type="match status" value="1"/>
</dbReference>
<dbReference type="CDD" id="cd03429">
    <property type="entry name" value="NUDIX_NADH_pyrophosphatase_Nudt13"/>
    <property type="match status" value="1"/>
</dbReference>
<keyword evidence="8" id="KW-0862">Zinc</keyword>
<dbReference type="GO" id="GO:0005829">
    <property type="term" value="C:cytosol"/>
    <property type="evidence" value="ECO:0007669"/>
    <property type="project" value="TreeGrafter"/>
</dbReference>
<evidence type="ECO:0000256" key="4">
    <source>
        <dbReference type="ARBA" id="ARBA00022842"/>
    </source>
</evidence>
<comment type="catalytic activity">
    <reaction evidence="7">
        <text>a 5'-end NAD(+)-phospho-ribonucleoside in mRNA + H2O = a 5'-end phospho-adenosine-phospho-ribonucleoside in mRNA + beta-nicotinamide D-ribonucleotide + 2 H(+)</text>
        <dbReference type="Rhea" id="RHEA:60876"/>
        <dbReference type="Rhea" id="RHEA-COMP:15698"/>
        <dbReference type="Rhea" id="RHEA-COMP:15719"/>
        <dbReference type="ChEBI" id="CHEBI:14649"/>
        <dbReference type="ChEBI" id="CHEBI:15377"/>
        <dbReference type="ChEBI" id="CHEBI:15378"/>
        <dbReference type="ChEBI" id="CHEBI:144029"/>
        <dbReference type="ChEBI" id="CHEBI:144051"/>
    </reaction>
    <physiologicalReaction direction="left-to-right" evidence="7">
        <dbReference type="Rhea" id="RHEA:60877"/>
    </physiologicalReaction>
</comment>
<comment type="catalytic activity">
    <reaction evidence="8">
        <text>NAD(+) + H2O = beta-nicotinamide D-ribonucleotide + AMP + 2 H(+)</text>
        <dbReference type="Rhea" id="RHEA:11800"/>
        <dbReference type="ChEBI" id="CHEBI:14649"/>
        <dbReference type="ChEBI" id="CHEBI:15377"/>
        <dbReference type="ChEBI" id="CHEBI:15378"/>
        <dbReference type="ChEBI" id="CHEBI:57540"/>
        <dbReference type="ChEBI" id="CHEBI:456215"/>
        <dbReference type="EC" id="3.6.1.22"/>
    </reaction>
</comment>
<feature type="binding site" evidence="8">
    <location>
        <position position="237"/>
    </location>
    <ligand>
        <name>a divalent metal cation</name>
        <dbReference type="ChEBI" id="CHEBI:60240"/>
        <label>3</label>
    </ligand>
</feature>
<protein>
    <recommendedName>
        <fullName evidence="8">NAD-capped RNA hydrolase NudC</fullName>
        <shortName evidence="8">DeNADding enzyme NudC</shortName>
        <ecNumber evidence="8">3.6.1.-</ecNumber>
    </recommendedName>
    <alternativeName>
        <fullName evidence="8">NADH pyrophosphatase</fullName>
        <ecNumber evidence="8">3.6.1.22</ecNumber>
    </alternativeName>
</protein>
<evidence type="ECO:0000256" key="2">
    <source>
        <dbReference type="ARBA" id="ARBA00022723"/>
    </source>
</evidence>
<dbReference type="OrthoDB" id="9791656at2"/>
<feature type="binding site" evidence="8">
    <location>
        <position position="196"/>
    </location>
    <ligand>
        <name>a divalent metal cation</name>
        <dbReference type="ChEBI" id="CHEBI:60240"/>
        <label>1</label>
    </ligand>
</feature>
<feature type="short sequence motif" description="Nudix box" evidence="8">
    <location>
        <begin position="177"/>
        <end position="198"/>
    </location>
</feature>
<comment type="similarity">
    <text evidence="1 8">Belongs to the Nudix hydrolase family. NudC subfamily.</text>
</comment>